<dbReference type="GO" id="GO:0003677">
    <property type="term" value="F:DNA binding"/>
    <property type="evidence" value="ECO:0007669"/>
    <property type="project" value="InterPro"/>
</dbReference>
<evidence type="ECO:0000259" key="7">
    <source>
        <dbReference type="SMART" id="SM00662"/>
    </source>
</evidence>
<evidence type="ECO:0000313" key="8">
    <source>
        <dbReference type="EMBL" id="KAG7088813.1"/>
    </source>
</evidence>
<comment type="caution">
    <text evidence="8">The sequence shown here is derived from an EMBL/GenBank/DDBJ whole genome shotgun (WGS) entry which is preliminary data.</text>
</comment>
<dbReference type="InterPro" id="IPR036643">
    <property type="entry name" value="RNApol_insert_sf"/>
</dbReference>
<comment type="subcellular location">
    <subcellularLocation>
        <location evidence="1">Nucleus</location>
    </subcellularLocation>
</comment>
<dbReference type="InterPro" id="IPR011263">
    <property type="entry name" value="DNA-dir_RNA_pol_RpoA/D/Rpb3"/>
</dbReference>
<evidence type="ECO:0000256" key="6">
    <source>
        <dbReference type="ARBA" id="ARBA00025804"/>
    </source>
</evidence>
<dbReference type="CDD" id="cd07032">
    <property type="entry name" value="RNAP_I_II_AC40"/>
    <property type="match status" value="1"/>
</dbReference>
<evidence type="ECO:0000256" key="1">
    <source>
        <dbReference type="ARBA" id="ARBA00004123"/>
    </source>
</evidence>
<dbReference type="SUPFAM" id="SSF56553">
    <property type="entry name" value="Insert subdomain of RNA polymerase alpha subunit"/>
    <property type="match status" value="1"/>
</dbReference>
<dbReference type="Gene3D" id="2.170.120.12">
    <property type="entry name" value="DNA-directed RNA polymerase, insert domain"/>
    <property type="match status" value="1"/>
</dbReference>
<dbReference type="InterPro" id="IPR011262">
    <property type="entry name" value="DNA-dir_RNA_pol_insert"/>
</dbReference>
<dbReference type="InterPro" id="IPR022842">
    <property type="entry name" value="RNAP_Rpo3/Rpb3/RPAC1"/>
</dbReference>
<comment type="similarity">
    <text evidence="6">Belongs to the archaeal Rpo3/eukaryotic RPB3 RNA polymerase subunit family.</text>
</comment>
<feature type="domain" description="DNA-directed RNA polymerase RpoA/D/Rpb3-type" evidence="7">
    <location>
        <begin position="59"/>
        <end position="341"/>
    </location>
</feature>
<dbReference type="Pfam" id="PF01000">
    <property type="entry name" value="RNA_pol_A_bac"/>
    <property type="match status" value="1"/>
</dbReference>
<reference evidence="8" key="1">
    <citation type="journal article" date="2021" name="Genome Biol. Evol.">
        <title>The assembled and annotated genome of the fairy-ring fungus Marasmius oreades.</title>
        <authorList>
            <person name="Hiltunen M."/>
            <person name="Ament-Velasquez S.L."/>
            <person name="Johannesson H."/>
        </authorList>
    </citation>
    <scope>NUCLEOTIDE SEQUENCE</scope>
    <source>
        <strain evidence="8">03SP1</strain>
    </source>
</reference>
<evidence type="ECO:0000256" key="4">
    <source>
        <dbReference type="ARBA" id="ARBA00023163"/>
    </source>
</evidence>
<gene>
    <name evidence="8" type="ORF">E1B28_012773</name>
</gene>
<dbReference type="OrthoDB" id="270173at2759"/>
<evidence type="ECO:0000256" key="2">
    <source>
        <dbReference type="ARBA" id="ARBA00022083"/>
    </source>
</evidence>
<accession>A0A9P7RTK1</accession>
<dbReference type="KEGG" id="more:E1B28_012773"/>
<dbReference type="InterPro" id="IPR050518">
    <property type="entry name" value="Rpo3/RPB3_RNA_Pol_subunit"/>
</dbReference>
<dbReference type="RefSeq" id="XP_043005284.1">
    <property type="nucleotide sequence ID" value="XM_043157916.1"/>
</dbReference>
<dbReference type="SUPFAM" id="SSF55257">
    <property type="entry name" value="RBP11-like subunits of RNA polymerase"/>
    <property type="match status" value="1"/>
</dbReference>
<dbReference type="SMART" id="SM00662">
    <property type="entry name" value="RPOLD"/>
    <property type="match status" value="1"/>
</dbReference>
<dbReference type="PROSITE" id="PS00446">
    <property type="entry name" value="RNA_POL_D_30KD"/>
    <property type="match status" value="1"/>
</dbReference>
<proteinExistence type="inferred from homology"/>
<protein>
    <recommendedName>
        <fullName evidence="2">DNA-directed RNA polymerases I and III subunit RPAC1</fullName>
    </recommendedName>
</protein>
<dbReference type="Gene3D" id="3.30.1360.10">
    <property type="entry name" value="RNA polymerase, RBP11-like subunit"/>
    <property type="match status" value="1"/>
</dbReference>
<dbReference type="GO" id="GO:0046983">
    <property type="term" value="F:protein dimerization activity"/>
    <property type="evidence" value="ECO:0007669"/>
    <property type="project" value="InterPro"/>
</dbReference>
<keyword evidence="9" id="KW-1185">Reference proteome</keyword>
<dbReference type="PANTHER" id="PTHR11800">
    <property type="entry name" value="DNA-DIRECTED RNA POLYMERASE"/>
    <property type="match status" value="1"/>
</dbReference>
<dbReference type="InterPro" id="IPR033901">
    <property type="entry name" value="RNAPI/III_AC40"/>
</dbReference>
<keyword evidence="3" id="KW-0240">DNA-directed RNA polymerase</keyword>
<dbReference type="PANTHER" id="PTHR11800:SF13">
    <property type="entry name" value="DNA-DIRECTED RNA POLYMERASES I AND III SUBUNIT RPAC1"/>
    <property type="match status" value="1"/>
</dbReference>
<keyword evidence="5" id="KW-0539">Nucleus</keyword>
<dbReference type="AlphaFoldDB" id="A0A9P7RTK1"/>
<dbReference type="Pfam" id="PF01193">
    <property type="entry name" value="RNA_pol_L"/>
    <property type="match status" value="1"/>
</dbReference>
<organism evidence="8 9">
    <name type="scientific">Marasmius oreades</name>
    <name type="common">fairy-ring Marasmius</name>
    <dbReference type="NCBI Taxonomy" id="181124"/>
    <lineage>
        <taxon>Eukaryota</taxon>
        <taxon>Fungi</taxon>
        <taxon>Dikarya</taxon>
        <taxon>Basidiomycota</taxon>
        <taxon>Agaricomycotina</taxon>
        <taxon>Agaricomycetes</taxon>
        <taxon>Agaricomycetidae</taxon>
        <taxon>Agaricales</taxon>
        <taxon>Marasmiineae</taxon>
        <taxon>Marasmiaceae</taxon>
        <taxon>Marasmius</taxon>
    </lineage>
</organism>
<keyword evidence="4" id="KW-0804">Transcription</keyword>
<evidence type="ECO:0000313" key="9">
    <source>
        <dbReference type="Proteomes" id="UP001049176"/>
    </source>
</evidence>
<evidence type="ECO:0000256" key="3">
    <source>
        <dbReference type="ARBA" id="ARBA00022478"/>
    </source>
</evidence>
<dbReference type="HAMAP" id="MF_00320">
    <property type="entry name" value="RNApol_arch_Rpo3"/>
    <property type="match status" value="1"/>
</dbReference>
<evidence type="ECO:0000256" key="5">
    <source>
        <dbReference type="ARBA" id="ARBA00023242"/>
    </source>
</evidence>
<dbReference type="GO" id="GO:0006351">
    <property type="term" value="P:DNA-templated transcription"/>
    <property type="evidence" value="ECO:0007669"/>
    <property type="project" value="InterPro"/>
</dbReference>
<dbReference type="GeneID" id="66081848"/>
<dbReference type="EMBL" id="CM032188">
    <property type="protein sequence ID" value="KAG7088813.1"/>
    <property type="molecule type" value="Genomic_DNA"/>
</dbReference>
<sequence length="359" mass="39941">MSSSTDINPRRLVGITAERATNVSNAEFPGHYPGEDHSWDLQKFYENTTVRVTKLSNRSIEFDIIGVDASIANAFRRIMLAEVPTVAIERVYVFDNTSIIQDEVLAHRIGLVPLNVDPGIMDYRDPNDETLATDRNTIVFKVDLTCTRNPSVPKGSSEDPAVLYTNHEFLSSHLVWQPAGEQETVFAEVDKPGSTNPNIVLAKLRPGQSINMELHAVKGVGKDHAKFNPVATASYRLHPNIVLKGDIPPDRIEALKKCFAPGVVRVNSLTGKPYIDREAMRGDYVTREVLRHPDLADKVELSRIRDHFIFGVETEGAYKPEALLPEAIKVMRSKISTMKAAAEALLEVKRQEDVTMGES</sequence>
<dbReference type="GO" id="GO:0005666">
    <property type="term" value="C:RNA polymerase III complex"/>
    <property type="evidence" value="ECO:0007669"/>
    <property type="project" value="TreeGrafter"/>
</dbReference>
<dbReference type="GO" id="GO:0005736">
    <property type="term" value="C:RNA polymerase I complex"/>
    <property type="evidence" value="ECO:0007669"/>
    <property type="project" value="TreeGrafter"/>
</dbReference>
<dbReference type="GO" id="GO:0003899">
    <property type="term" value="F:DNA-directed RNA polymerase activity"/>
    <property type="evidence" value="ECO:0007669"/>
    <property type="project" value="InterPro"/>
</dbReference>
<dbReference type="Proteomes" id="UP001049176">
    <property type="component" value="Chromosome 8"/>
</dbReference>
<dbReference type="InterPro" id="IPR036603">
    <property type="entry name" value="RBP11-like"/>
</dbReference>
<dbReference type="GO" id="GO:0055029">
    <property type="term" value="C:nuclear DNA-directed RNA polymerase complex"/>
    <property type="evidence" value="ECO:0007669"/>
    <property type="project" value="UniProtKB-ARBA"/>
</dbReference>
<dbReference type="InterPro" id="IPR001514">
    <property type="entry name" value="DNA-dir_RNA_pol_30-40kDasu_CS"/>
</dbReference>
<name>A0A9P7RTK1_9AGAR</name>
<dbReference type="FunFam" id="2.170.120.12:FF:000003">
    <property type="entry name" value="Dna-directed rna polymerases i and iii subunit"/>
    <property type="match status" value="1"/>
</dbReference>